<proteinExistence type="predicted"/>
<feature type="domain" description="Lsr2 DNA-binding" evidence="4">
    <location>
        <begin position="75"/>
        <end position="109"/>
    </location>
</feature>
<comment type="caution">
    <text evidence="5">The sequence shown here is derived from an EMBL/GenBank/DDBJ whole genome shotgun (WGS) entry which is preliminary data.</text>
</comment>
<protein>
    <recommendedName>
        <fullName evidence="7">Nucleoid-associated protein Lsr2</fullName>
    </recommendedName>
</protein>
<evidence type="ECO:0000259" key="4">
    <source>
        <dbReference type="Pfam" id="PF23359"/>
    </source>
</evidence>
<evidence type="ECO:0008006" key="7">
    <source>
        <dbReference type="Google" id="ProtNLM"/>
    </source>
</evidence>
<keyword evidence="6" id="KW-1185">Reference proteome</keyword>
<dbReference type="Gene3D" id="4.10.320.10">
    <property type="entry name" value="E3-binding domain"/>
    <property type="match status" value="1"/>
</dbReference>
<gene>
    <name evidence="5" type="ORF">J2X98_004016</name>
</gene>
<keyword evidence="1" id="KW-0238">DNA-binding</keyword>
<dbReference type="InterPro" id="IPR036625">
    <property type="entry name" value="E3-bd_dom_sf"/>
</dbReference>
<accession>A0ABT9RYS9</accession>
<dbReference type="InterPro" id="IPR055370">
    <property type="entry name" value="Lsr2_DNA-bd"/>
</dbReference>
<feature type="compositionally biased region" description="Low complexity" evidence="2">
    <location>
        <begin position="58"/>
        <end position="72"/>
    </location>
</feature>
<dbReference type="Pfam" id="PF23359">
    <property type="entry name" value="Lsr2_DNA-bd"/>
    <property type="match status" value="1"/>
</dbReference>
<dbReference type="InterPro" id="IPR024412">
    <property type="entry name" value="Lsr2_dim_dom"/>
</dbReference>
<reference evidence="5 6" key="1">
    <citation type="submission" date="2023-07" db="EMBL/GenBank/DDBJ databases">
        <title>Sorghum-associated microbial communities from plants grown in Nebraska, USA.</title>
        <authorList>
            <person name="Schachtman D."/>
        </authorList>
    </citation>
    <scope>NUCLEOTIDE SEQUENCE [LARGE SCALE GENOMIC DNA]</scope>
    <source>
        <strain evidence="5 6">CC222</strain>
    </source>
</reference>
<evidence type="ECO:0000313" key="5">
    <source>
        <dbReference type="EMBL" id="MDP9890402.1"/>
    </source>
</evidence>
<dbReference type="Proteomes" id="UP001226577">
    <property type="component" value="Unassembled WGS sequence"/>
</dbReference>
<dbReference type="EMBL" id="JAUSRE010000027">
    <property type="protein sequence ID" value="MDP9890402.1"/>
    <property type="molecule type" value="Genomic_DNA"/>
</dbReference>
<evidence type="ECO:0000256" key="1">
    <source>
        <dbReference type="ARBA" id="ARBA00023125"/>
    </source>
</evidence>
<evidence type="ECO:0000259" key="3">
    <source>
        <dbReference type="Pfam" id="PF11774"/>
    </source>
</evidence>
<feature type="domain" description="Lsr2 dimerization" evidence="3">
    <location>
        <begin position="1"/>
        <end position="57"/>
    </location>
</feature>
<dbReference type="Pfam" id="PF11774">
    <property type="entry name" value="Lsr2"/>
    <property type="match status" value="1"/>
</dbReference>
<name>A0ABT9RYS9_9MICC</name>
<feature type="region of interest" description="Disordered" evidence="2">
    <location>
        <begin position="58"/>
        <end position="78"/>
    </location>
</feature>
<evidence type="ECO:0000256" key="2">
    <source>
        <dbReference type="SAM" id="MobiDB-lite"/>
    </source>
</evidence>
<evidence type="ECO:0000313" key="6">
    <source>
        <dbReference type="Proteomes" id="UP001226577"/>
    </source>
</evidence>
<organism evidence="5 6">
    <name type="scientific">Pseudarthrobacter enclensis</name>
    <dbReference type="NCBI Taxonomy" id="993070"/>
    <lineage>
        <taxon>Bacteria</taxon>
        <taxon>Bacillati</taxon>
        <taxon>Actinomycetota</taxon>
        <taxon>Actinomycetes</taxon>
        <taxon>Micrococcales</taxon>
        <taxon>Micrococcaceae</taxon>
        <taxon>Pseudarthrobacter</taxon>
    </lineage>
</organism>
<dbReference type="InterPro" id="IPR042261">
    <property type="entry name" value="Lsr2-like_dimerization"/>
</dbReference>
<dbReference type="Gene3D" id="3.30.60.230">
    <property type="entry name" value="Lsr2, dimerization domain"/>
    <property type="match status" value="1"/>
</dbReference>
<dbReference type="RefSeq" id="WP_307311623.1">
    <property type="nucleotide sequence ID" value="NZ_JAUSRE010000027.1"/>
</dbReference>
<sequence>MAKKTVVVLEDDIDGSEASETISFALDGSEYVIDLNEGHASELRGALSRFADAGRRVSSGRGRSAAARTKSSQGGPDAKAVRMWAAENGIQVNTRGRIQAEVVEKYEAAH</sequence>